<dbReference type="SUPFAM" id="SSF50249">
    <property type="entry name" value="Nucleic acid-binding proteins"/>
    <property type="match status" value="1"/>
</dbReference>
<keyword evidence="4" id="KW-0238">DNA-binding</keyword>
<evidence type="ECO:0000256" key="6">
    <source>
        <dbReference type="SAM" id="MobiDB-lite"/>
    </source>
</evidence>
<feature type="domain" description="Replication protein A C-terminal" evidence="7">
    <location>
        <begin position="177"/>
        <end position="247"/>
    </location>
</feature>
<evidence type="ECO:0000313" key="9">
    <source>
        <dbReference type="Proteomes" id="UP001165082"/>
    </source>
</evidence>
<feature type="region of interest" description="Disordered" evidence="6">
    <location>
        <begin position="1"/>
        <end position="22"/>
    </location>
</feature>
<dbReference type="GO" id="GO:0005662">
    <property type="term" value="C:DNA replication factor A complex"/>
    <property type="evidence" value="ECO:0007669"/>
    <property type="project" value="TreeGrafter"/>
</dbReference>
<dbReference type="InterPro" id="IPR040260">
    <property type="entry name" value="RFA2-like"/>
</dbReference>
<evidence type="ECO:0000256" key="5">
    <source>
        <dbReference type="ARBA" id="ARBA00023242"/>
    </source>
</evidence>
<organism evidence="8 9">
    <name type="scientific">Triparma retinervis</name>
    <dbReference type="NCBI Taxonomy" id="2557542"/>
    <lineage>
        <taxon>Eukaryota</taxon>
        <taxon>Sar</taxon>
        <taxon>Stramenopiles</taxon>
        <taxon>Ochrophyta</taxon>
        <taxon>Bolidophyceae</taxon>
        <taxon>Parmales</taxon>
        <taxon>Triparmaceae</taxon>
        <taxon>Triparma</taxon>
    </lineage>
</organism>
<dbReference type="Gene3D" id="1.10.10.10">
    <property type="entry name" value="Winged helix-like DNA-binding domain superfamily/Winged helix DNA-binding domain"/>
    <property type="match status" value="1"/>
</dbReference>
<dbReference type="SUPFAM" id="SSF46785">
    <property type="entry name" value="Winged helix' DNA-binding domain"/>
    <property type="match status" value="1"/>
</dbReference>
<keyword evidence="9" id="KW-1185">Reference proteome</keyword>
<proteinExistence type="inferred from homology"/>
<keyword evidence="5" id="KW-0539">Nucleus</keyword>
<dbReference type="EMBL" id="BRXZ01000096">
    <property type="protein sequence ID" value="GMI04986.1"/>
    <property type="molecule type" value="Genomic_DNA"/>
</dbReference>
<dbReference type="OrthoDB" id="25571at2759"/>
<dbReference type="Pfam" id="PF08784">
    <property type="entry name" value="RPA_C"/>
    <property type="match status" value="1"/>
</dbReference>
<dbReference type="GO" id="GO:0000781">
    <property type="term" value="C:chromosome, telomeric region"/>
    <property type="evidence" value="ECO:0007669"/>
    <property type="project" value="TreeGrafter"/>
</dbReference>
<dbReference type="GO" id="GO:0003697">
    <property type="term" value="F:single-stranded DNA binding"/>
    <property type="evidence" value="ECO:0007669"/>
    <property type="project" value="TreeGrafter"/>
</dbReference>
<evidence type="ECO:0000313" key="8">
    <source>
        <dbReference type="EMBL" id="GMI04986.1"/>
    </source>
</evidence>
<dbReference type="AlphaFoldDB" id="A0A9W7CF55"/>
<evidence type="ECO:0000259" key="7">
    <source>
        <dbReference type="Pfam" id="PF08784"/>
    </source>
</evidence>
<dbReference type="PIRSF" id="PIRSF036949">
    <property type="entry name" value="RPA32"/>
    <property type="match status" value="1"/>
</dbReference>
<dbReference type="InterPro" id="IPR012340">
    <property type="entry name" value="NA-bd_OB-fold"/>
</dbReference>
<accession>A0A9W7CF55</accession>
<dbReference type="GO" id="GO:0035861">
    <property type="term" value="C:site of double-strand break"/>
    <property type="evidence" value="ECO:0007669"/>
    <property type="project" value="TreeGrafter"/>
</dbReference>
<dbReference type="Proteomes" id="UP001165082">
    <property type="component" value="Unassembled WGS sequence"/>
</dbReference>
<dbReference type="PANTHER" id="PTHR13989:SF16">
    <property type="entry name" value="REPLICATION PROTEIN A2"/>
    <property type="match status" value="1"/>
</dbReference>
<evidence type="ECO:0000256" key="2">
    <source>
        <dbReference type="ARBA" id="ARBA00007815"/>
    </source>
</evidence>
<dbReference type="GO" id="GO:0006260">
    <property type="term" value="P:DNA replication"/>
    <property type="evidence" value="ECO:0007669"/>
    <property type="project" value="UniProtKB-KW"/>
</dbReference>
<dbReference type="PANTHER" id="PTHR13989">
    <property type="entry name" value="REPLICATION PROTEIN A-RELATED"/>
    <property type="match status" value="1"/>
</dbReference>
<dbReference type="CDD" id="cd04478">
    <property type="entry name" value="RPA2_DBD_D"/>
    <property type="match status" value="1"/>
</dbReference>
<dbReference type="GO" id="GO:0000724">
    <property type="term" value="P:double-strand break repair via homologous recombination"/>
    <property type="evidence" value="ECO:0007669"/>
    <property type="project" value="TreeGrafter"/>
</dbReference>
<comment type="similarity">
    <text evidence="2">Belongs to the replication factor A protein 2 family.</text>
</comment>
<dbReference type="InterPro" id="IPR014646">
    <property type="entry name" value="Rfa2/RPA32"/>
</dbReference>
<protein>
    <recommendedName>
        <fullName evidence="7">Replication protein A C-terminal domain-containing protein</fullName>
    </recommendedName>
</protein>
<reference evidence="8" key="1">
    <citation type="submission" date="2022-07" db="EMBL/GenBank/DDBJ databases">
        <title>Genome analysis of Parmales, a sister group of diatoms, reveals the evolutionary specialization of diatoms from phago-mixotrophs to photoautotrophs.</title>
        <authorList>
            <person name="Ban H."/>
            <person name="Sato S."/>
            <person name="Yoshikawa S."/>
            <person name="Kazumasa Y."/>
            <person name="Nakamura Y."/>
            <person name="Ichinomiya M."/>
            <person name="Saitoh K."/>
            <person name="Sato N."/>
            <person name="Blanc-Mathieu R."/>
            <person name="Endo H."/>
            <person name="Kuwata A."/>
            <person name="Ogata H."/>
        </authorList>
    </citation>
    <scope>NUCLEOTIDE SEQUENCE</scope>
</reference>
<dbReference type="GO" id="GO:0006289">
    <property type="term" value="P:nucleotide-excision repair"/>
    <property type="evidence" value="ECO:0007669"/>
    <property type="project" value="TreeGrafter"/>
</dbReference>
<comment type="caution">
    <text evidence="8">The sequence shown here is derived from an EMBL/GenBank/DDBJ whole genome shotgun (WGS) entry which is preliminary data.</text>
</comment>
<evidence type="ECO:0000256" key="1">
    <source>
        <dbReference type="ARBA" id="ARBA00004123"/>
    </source>
</evidence>
<gene>
    <name evidence="8" type="ORF">TrRE_jg11998</name>
</gene>
<evidence type="ECO:0000256" key="4">
    <source>
        <dbReference type="ARBA" id="ARBA00023125"/>
    </source>
</evidence>
<evidence type="ECO:0000256" key="3">
    <source>
        <dbReference type="ARBA" id="ARBA00022705"/>
    </source>
</evidence>
<comment type="subcellular location">
    <subcellularLocation>
        <location evidence="1">Nucleus</location>
    </subcellularLocation>
</comment>
<dbReference type="InterPro" id="IPR036388">
    <property type="entry name" value="WH-like_DNA-bd_sf"/>
</dbReference>
<keyword evidence="3" id="KW-0235">DNA replication</keyword>
<name>A0A9W7CF55_9STRA</name>
<sequence>MITSPAANSGAKEKKARKPTEEQFMIPITVRQAMKSVTSDGQCLVDGRDPHHVKLVACIKDIDQTATAISYNVEDGTGLINVKEWTNNVNSGDAAATTLAPQMYVRIIGKLQSFQGVASITAYQVKLVSSPNELTHHMLECIYVREMAAKRGTGPIGASAALMNNVGFGPQTTGMALDANNGASGGAPHFQKVSDYIQQNSEGNEIGIGRQQILQAMTSMGVSEKAVTMAIEQLAGDGMIYSTTDEDTFKYAL</sequence>
<dbReference type="InterPro" id="IPR036390">
    <property type="entry name" value="WH_DNA-bd_sf"/>
</dbReference>
<dbReference type="Gene3D" id="2.40.50.140">
    <property type="entry name" value="Nucleic acid-binding proteins"/>
    <property type="match status" value="1"/>
</dbReference>
<dbReference type="InterPro" id="IPR014892">
    <property type="entry name" value="RPA_C"/>
</dbReference>